<keyword evidence="5" id="KW-0808">Transferase</keyword>
<protein>
    <recommendedName>
        <fullName evidence="10">Thiamine pyrimidine synthase</fullName>
    </recommendedName>
</protein>
<dbReference type="PANTHER" id="PTHR31528">
    <property type="entry name" value="4-AMINO-5-HYDROXYMETHYL-2-METHYLPYRIMIDINE PHOSPHATE SYNTHASE THI11-RELATED"/>
    <property type="match status" value="1"/>
</dbReference>
<evidence type="ECO:0000256" key="10">
    <source>
        <dbReference type="ARBA" id="ARBA00033171"/>
    </source>
</evidence>
<keyword evidence="15" id="KW-1185">Reference proteome</keyword>
<dbReference type="PANTHER" id="PTHR31528:SF1">
    <property type="entry name" value="4-AMINO-5-HYDROXYMETHYL-2-METHYLPYRIMIDINE PHOSPHATE SYNTHASE THI11-RELATED"/>
    <property type="match status" value="1"/>
</dbReference>
<comment type="caution">
    <text evidence="14">The sequence shown here is derived from an EMBL/GenBank/DDBJ whole genome shotgun (WGS) entry which is preliminary data.</text>
</comment>
<name>A0ABM8WIY6_9BURK</name>
<keyword evidence="7" id="KW-0663">Pyridoxal phosphate</keyword>
<comment type="subunit">
    <text evidence="4">Homodimer.</text>
</comment>
<keyword evidence="8" id="KW-0784">Thiamine biosynthesis</keyword>
<comment type="catalytic activity">
    <reaction evidence="11">
        <text>N(6)-(pyridoxal phosphate)-L-lysyl-[4-amino-5-hydroxymethyl-2-methylpyrimidine phosphate synthase] + L-histidyl-[4-amino-5-hydroxymethyl-2-methylpyrimidine phosphate synthase] + 2 Fe(3+) + 4 H2O = L-lysyl-[4-amino-5-hydroxymethyl-2-methylpyrimidine phosphate synthase] + (2S)-2-amino-5-hydroxy-4-oxopentanoyl-[4-amino-5-hydroxymethyl-2-methylpyrimidine phosphate synthase] + 4-amino-2-methyl-5-(phosphooxymethyl)pyrimidine + 3-oxopropanoate + 2 Fe(2+) + 2 H(+)</text>
        <dbReference type="Rhea" id="RHEA:65756"/>
        <dbReference type="Rhea" id="RHEA-COMP:16892"/>
        <dbReference type="Rhea" id="RHEA-COMP:16893"/>
        <dbReference type="Rhea" id="RHEA-COMP:16894"/>
        <dbReference type="Rhea" id="RHEA-COMP:16895"/>
        <dbReference type="ChEBI" id="CHEBI:15377"/>
        <dbReference type="ChEBI" id="CHEBI:15378"/>
        <dbReference type="ChEBI" id="CHEBI:29033"/>
        <dbReference type="ChEBI" id="CHEBI:29034"/>
        <dbReference type="ChEBI" id="CHEBI:29969"/>
        <dbReference type="ChEBI" id="CHEBI:29979"/>
        <dbReference type="ChEBI" id="CHEBI:33190"/>
        <dbReference type="ChEBI" id="CHEBI:58354"/>
        <dbReference type="ChEBI" id="CHEBI:143915"/>
        <dbReference type="ChEBI" id="CHEBI:157692"/>
    </reaction>
    <physiologicalReaction direction="left-to-right" evidence="11">
        <dbReference type="Rhea" id="RHEA:65757"/>
    </physiologicalReaction>
</comment>
<evidence type="ECO:0000256" key="1">
    <source>
        <dbReference type="ARBA" id="ARBA00003469"/>
    </source>
</evidence>
<evidence type="ECO:0000256" key="6">
    <source>
        <dbReference type="ARBA" id="ARBA00022723"/>
    </source>
</evidence>
<evidence type="ECO:0000256" key="7">
    <source>
        <dbReference type="ARBA" id="ARBA00022898"/>
    </source>
</evidence>
<accession>A0ABM8WIY6</accession>
<keyword evidence="9" id="KW-0408">Iron</keyword>
<evidence type="ECO:0000256" key="2">
    <source>
        <dbReference type="ARBA" id="ARBA00004948"/>
    </source>
</evidence>
<keyword evidence="6" id="KW-0479">Metal-binding</keyword>
<evidence type="ECO:0000256" key="5">
    <source>
        <dbReference type="ARBA" id="ARBA00022679"/>
    </source>
</evidence>
<proteinExistence type="inferred from homology"/>
<evidence type="ECO:0000256" key="12">
    <source>
        <dbReference type="SAM" id="SignalP"/>
    </source>
</evidence>
<feature type="domain" description="SsuA/THI5-like" evidence="13">
    <location>
        <begin position="47"/>
        <end position="252"/>
    </location>
</feature>
<dbReference type="EMBL" id="CAJZAG010000002">
    <property type="protein sequence ID" value="CAG9167379.1"/>
    <property type="molecule type" value="Genomic_DNA"/>
</dbReference>
<dbReference type="Gene3D" id="3.40.190.10">
    <property type="entry name" value="Periplasmic binding protein-like II"/>
    <property type="match status" value="2"/>
</dbReference>
<gene>
    <name evidence="14" type="ORF">LMG32289_01376</name>
</gene>
<evidence type="ECO:0000256" key="8">
    <source>
        <dbReference type="ARBA" id="ARBA00022977"/>
    </source>
</evidence>
<dbReference type="Proteomes" id="UP000706525">
    <property type="component" value="Unassembled WGS sequence"/>
</dbReference>
<evidence type="ECO:0000313" key="14">
    <source>
        <dbReference type="EMBL" id="CAG9167379.1"/>
    </source>
</evidence>
<dbReference type="InterPro" id="IPR015168">
    <property type="entry name" value="SsuA/THI5"/>
</dbReference>
<sequence length="335" mass="35964">MRSSFMNPIRRSVIAACTLAAFASLSATSAHAADKLLVRMDFSAWGMHAAMHLAKQKGWFQEAGLDVEIQDGTGTINTLQLLAAGQVDVGQVQLGTMAIAKENGLDLMSIAGFARKGDLAVLVDEKLDVKSAADLVGKKLVCFTTSPWAPFIDPYLKAINVPKSKTNVVMVSPSAMISTYASGNSDGFLSQAPFGQPMVAKVRPAKVFLLADSGINFPSYGLVTTPKKLSERGAAIKKLTQVQVKAWEYIYAGHEDEAVAALVAQRPNAKLDPEVLKAQIVAYRQFFESPTQKAAPIGKQNDADWVAAIQSMERVGAIKPGRKPADYYTNAMLAN</sequence>
<organism evidence="14 15">
    <name type="scientific">Cupriavidus pampae</name>
    <dbReference type="NCBI Taxonomy" id="659251"/>
    <lineage>
        <taxon>Bacteria</taxon>
        <taxon>Pseudomonadati</taxon>
        <taxon>Pseudomonadota</taxon>
        <taxon>Betaproteobacteria</taxon>
        <taxon>Burkholderiales</taxon>
        <taxon>Burkholderiaceae</taxon>
        <taxon>Cupriavidus</taxon>
    </lineage>
</organism>
<dbReference type="SUPFAM" id="SSF53850">
    <property type="entry name" value="Periplasmic binding protein-like II"/>
    <property type="match status" value="1"/>
</dbReference>
<evidence type="ECO:0000313" key="15">
    <source>
        <dbReference type="Proteomes" id="UP000706525"/>
    </source>
</evidence>
<comment type="pathway">
    <text evidence="2">Cofactor biosynthesis; thiamine diphosphate biosynthesis.</text>
</comment>
<keyword evidence="12" id="KW-0732">Signal</keyword>
<feature type="signal peptide" evidence="12">
    <location>
        <begin position="1"/>
        <end position="32"/>
    </location>
</feature>
<evidence type="ECO:0000256" key="11">
    <source>
        <dbReference type="ARBA" id="ARBA00048179"/>
    </source>
</evidence>
<evidence type="ECO:0000256" key="9">
    <source>
        <dbReference type="ARBA" id="ARBA00023004"/>
    </source>
</evidence>
<evidence type="ECO:0000256" key="3">
    <source>
        <dbReference type="ARBA" id="ARBA00009406"/>
    </source>
</evidence>
<feature type="chain" id="PRO_5046140604" description="Thiamine pyrimidine synthase" evidence="12">
    <location>
        <begin position="33"/>
        <end position="335"/>
    </location>
</feature>
<dbReference type="RefSeq" id="WP_223983615.1">
    <property type="nucleotide sequence ID" value="NZ_CAJZAG010000002.1"/>
</dbReference>
<dbReference type="InterPro" id="IPR027939">
    <property type="entry name" value="NMT1/THI5"/>
</dbReference>
<evidence type="ECO:0000256" key="4">
    <source>
        <dbReference type="ARBA" id="ARBA00011738"/>
    </source>
</evidence>
<evidence type="ECO:0000259" key="13">
    <source>
        <dbReference type="Pfam" id="PF09084"/>
    </source>
</evidence>
<dbReference type="Pfam" id="PF09084">
    <property type="entry name" value="NMT1"/>
    <property type="match status" value="1"/>
</dbReference>
<comment type="similarity">
    <text evidence="3">Belongs to the NMT1/THI5 family.</text>
</comment>
<comment type="function">
    <text evidence="1">Responsible for the formation of the pyrimidine heterocycle in the thiamine biosynthesis pathway. Catalyzes the formation of hydroxymethylpyrimidine phosphate (HMP-P) from histidine and pyridoxal phosphate (PLP). The protein uses PLP and the active site histidine to form HMP-P, generating an inactive enzyme. The enzyme can only undergo a single turnover, which suggests it is a suicide enzyme.</text>
</comment>
<reference evidence="14 15" key="1">
    <citation type="submission" date="2021-08" db="EMBL/GenBank/DDBJ databases">
        <authorList>
            <person name="Peeters C."/>
        </authorList>
    </citation>
    <scope>NUCLEOTIDE SEQUENCE [LARGE SCALE GENOMIC DNA]</scope>
    <source>
        <strain evidence="14 15">LMG 32289</strain>
    </source>
</reference>